<accession>A0A4D9E435</accession>
<name>A0A4D9E435_9SAUR</name>
<dbReference type="AlphaFoldDB" id="A0A4D9E435"/>
<keyword evidence="2" id="KW-1185">Reference proteome</keyword>
<reference evidence="1 2" key="2">
    <citation type="submission" date="2019-04" db="EMBL/GenBank/DDBJ databases">
        <title>The genome sequence of big-headed turtle.</title>
        <authorList>
            <person name="Gong S."/>
        </authorList>
    </citation>
    <scope>NUCLEOTIDE SEQUENCE [LARGE SCALE GENOMIC DNA]</scope>
    <source>
        <strain evidence="1">DO16091913</strain>
        <tissue evidence="1">Muscle</tissue>
    </source>
</reference>
<evidence type="ECO:0000313" key="1">
    <source>
        <dbReference type="EMBL" id="TFK02902.1"/>
    </source>
</evidence>
<dbReference type="Proteomes" id="UP000297703">
    <property type="component" value="Unassembled WGS sequence"/>
</dbReference>
<comment type="caution">
    <text evidence="1">The sequence shown here is derived from an EMBL/GenBank/DDBJ whole genome shotgun (WGS) entry which is preliminary data.</text>
</comment>
<sequence length="121" mass="12726">MSVRARTCVCKAQSVRASALEPARLAAPPAGASDMGRLNSTHLTWQRFALWLAPDLVPLPAARHLSSSRLSAAGETPTDVWGGEGVFWGSHTSLSNLPAELLPALSGAERNRGCLSELPPA</sequence>
<reference evidence="1 2" key="1">
    <citation type="submission" date="2019-04" db="EMBL/GenBank/DDBJ databases">
        <title>Draft genome of the big-headed turtle Platysternon megacephalum.</title>
        <authorList>
            <person name="Gong S."/>
        </authorList>
    </citation>
    <scope>NUCLEOTIDE SEQUENCE [LARGE SCALE GENOMIC DNA]</scope>
    <source>
        <strain evidence="1">DO16091913</strain>
        <tissue evidence="1">Muscle</tissue>
    </source>
</reference>
<dbReference type="EMBL" id="QXTE01000170">
    <property type="protein sequence ID" value="TFK02902.1"/>
    <property type="molecule type" value="Genomic_DNA"/>
</dbReference>
<organism evidence="1 2">
    <name type="scientific">Platysternon megacephalum</name>
    <name type="common">big-headed turtle</name>
    <dbReference type="NCBI Taxonomy" id="55544"/>
    <lineage>
        <taxon>Eukaryota</taxon>
        <taxon>Metazoa</taxon>
        <taxon>Chordata</taxon>
        <taxon>Craniata</taxon>
        <taxon>Vertebrata</taxon>
        <taxon>Euteleostomi</taxon>
        <taxon>Archelosauria</taxon>
        <taxon>Testudinata</taxon>
        <taxon>Testudines</taxon>
        <taxon>Cryptodira</taxon>
        <taxon>Durocryptodira</taxon>
        <taxon>Testudinoidea</taxon>
        <taxon>Platysternidae</taxon>
        <taxon>Platysternon</taxon>
    </lineage>
</organism>
<evidence type="ECO:0000313" key="2">
    <source>
        <dbReference type="Proteomes" id="UP000297703"/>
    </source>
</evidence>
<protein>
    <submittedName>
        <fullName evidence="1">Lipoprotein lipase</fullName>
    </submittedName>
</protein>
<proteinExistence type="predicted"/>
<keyword evidence="1" id="KW-0449">Lipoprotein</keyword>
<gene>
    <name evidence="1" type="ORF">DR999_PMT14629</name>
</gene>